<reference evidence="4" key="1">
    <citation type="submission" date="2014-08" db="EMBL/GenBank/DDBJ databases">
        <authorList>
            <person name="Moulin L."/>
        </authorList>
    </citation>
    <scope>NUCLEOTIDE SEQUENCE [LARGE SCALE GENOMIC DNA]</scope>
</reference>
<dbReference type="PANTHER" id="PTHR12110">
    <property type="entry name" value="HYDROXYPYRUVATE ISOMERASE"/>
    <property type="match status" value="1"/>
</dbReference>
<evidence type="ECO:0000313" key="4">
    <source>
        <dbReference type="Proteomes" id="UP000045285"/>
    </source>
</evidence>
<dbReference type="EMBL" id="CCNE01000023">
    <property type="protein sequence ID" value="CDX59896.1"/>
    <property type="molecule type" value="Genomic_DNA"/>
</dbReference>
<dbReference type="InterPro" id="IPR036237">
    <property type="entry name" value="Xyl_isomerase-like_sf"/>
</dbReference>
<dbReference type="PANTHER" id="PTHR12110:SF48">
    <property type="entry name" value="BLL3656 PROTEIN"/>
    <property type="match status" value="1"/>
</dbReference>
<reference evidence="2 5" key="2">
    <citation type="submission" date="2014-08" db="EMBL/GenBank/DDBJ databases">
        <authorList>
            <person name="Moulin Lionel"/>
        </authorList>
    </citation>
    <scope>NUCLEOTIDE SEQUENCE [LARGE SCALE GENOMIC DNA]</scope>
</reference>
<dbReference type="EMBL" id="CCMZ01000012">
    <property type="protein sequence ID" value="CDX15731.1"/>
    <property type="molecule type" value="Genomic_DNA"/>
</dbReference>
<dbReference type="Proteomes" id="UP000045285">
    <property type="component" value="Unassembled WGS sequence"/>
</dbReference>
<organism evidence="2 4">
    <name type="scientific">Mesorhizobium plurifarium</name>
    <dbReference type="NCBI Taxonomy" id="69974"/>
    <lineage>
        <taxon>Bacteria</taxon>
        <taxon>Pseudomonadati</taxon>
        <taxon>Pseudomonadota</taxon>
        <taxon>Alphaproteobacteria</taxon>
        <taxon>Hyphomicrobiales</taxon>
        <taxon>Phyllobacteriaceae</taxon>
        <taxon>Mesorhizobium</taxon>
    </lineage>
</organism>
<dbReference type="AlphaFoldDB" id="A0A090DNH3"/>
<evidence type="ECO:0000313" key="2">
    <source>
        <dbReference type="EMBL" id="CDX15731.1"/>
    </source>
</evidence>
<evidence type="ECO:0000313" key="5">
    <source>
        <dbReference type="Proteomes" id="UP000046122"/>
    </source>
</evidence>
<feature type="domain" description="Xylose isomerase-like TIM barrel" evidence="1">
    <location>
        <begin position="36"/>
        <end position="276"/>
    </location>
</feature>
<evidence type="ECO:0000259" key="1">
    <source>
        <dbReference type="Pfam" id="PF01261"/>
    </source>
</evidence>
<dbReference type="Gene3D" id="3.20.20.150">
    <property type="entry name" value="Divalent-metal-dependent TIM barrel enzymes"/>
    <property type="match status" value="1"/>
</dbReference>
<sequence>MMSNPIELVAAYWTISGDVYPFAPNEISPFPFAERVEAAARAGYKGVGLIHADLQATREKIGLKEMRRILDANGMPHVELEFITHWFASGALRAASDKVRSELFEAAEALGARDVKIAPEFDADTIDLAQVTDSFAAICDDAARYGTKIALEVMPFSNVRTLETARAIVEGAAKANGGLLLDIWHVGRGGIPYEAVAAVPKQYVVSVELDDADEKIVGTLWEDTIYERRLCGEGVLDPPAFIDAIRKTGFDGFYSVEVISKRHRVLPLEEAARRSFETTMAQFAAR</sequence>
<dbReference type="GO" id="GO:0016853">
    <property type="term" value="F:isomerase activity"/>
    <property type="evidence" value="ECO:0007669"/>
    <property type="project" value="UniProtKB-KW"/>
</dbReference>
<gene>
    <name evidence="2" type="ORF">MPL3356_20023</name>
    <name evidence="3" type="ORF">MPL3365_30909</name>
</gene>
<dbReference type="Pfam" id="PF01261">
    <property type="entry name" value="AP_endonuc_2"/>
    <property type="match status" value="1"/>
</dbReference>
<name>A0A090DNH3_MESPL</name>
<proteinExistence type="predicted"/>
<accession>A0A090DNH3</accession>
<protein>
    <submittedName>
        <fullName evidence="2">Sugar phosphate isomerase/epimerase</fullName>
    </submittedName>
</protein>
<dbReference type="InterPro" id="IPR050312">
    <property type="entry name" value="IolE/XylAMocC-like"/>
</dbReference>
<dbReference type="Proteomes" id="UP000046122">
    <property type="component" value="Unassembled WGS sequence"/>
</dbReference>
<keyword evidence="4" id="KW-1185">Reference proteome</keyword>
<dbReference type="InterPro" id="IPR013022">
    <property type="entry name" value="Xyl_isomerase-like_TIM-brl"/>
</dbReference>
<evidence type="ECO:0000313" key="3">
    <source>
        <dbReference type="EMBL" id="CDX59896.1"/>
    </source>
</evidence>
<dbReference type="SUPFAM" id="SSF51658">
    <property type="entry name" value="Xylose isomerase-like"/>
    <property type="match status" value="1"/>
</dbReference>
<keyword evidence="2" id="KW-0413">Isomerase</keyword>